<proteinExistence type="predicted"/>
<protein>
    <submittedName>
        <fullName evidence="1">DNA-binding protein</fullName>
    </submittedName>
</protein>
<dbReference type="AlphaFoldDB" id="A0A4P7UPJ5"/>
<dbReference type="Proteomes" id="UP000297065">
    <property type="component" value="Chromosome"/>
</dbReference>
<name>A0A4P7UPJ5_DESDE</name>
<dbReference type="GO" id="GO:0003677">
    <property type="term" value="F:DNA binding"/>
    <property type="evidence" value="ECO:0007669"/>
    <property type="project" value="UniProtKB-KW"/>
</dbReference>
<reference evidence="1 2" key="1">
    <citation type="submission" date="2019-02" db="EMBL/GenBank/DDBJ databases">
        <title>Complete Genome Sequence of Desulfovibrio desulfuricans IC1, a Sulfonate Utilizing Anaerobe.</title>
        <authorList>
            <person name="Day L.A."/>
            <person name="De Leon K.B."/>
            <person name="Wall J.D."/>
        </authorList>
    </citation>
    <scope>NUCLEOTIDE SEQUENCE [LARGE SCALE GENOMIC DNA]</scope>
    <source>
        <strain evidence="1 2">IC1</strain>
    </source>
</reference>
<evidence type="ECO:0000313" key="1">
    <source>
        <dbReference type="EMBL" id="QCC86801.1"/>
    </source>
</evidence>
<accession>A0A4P7UPJ5</accession>
<keyword evidence="1" id="KW-0238">DNA-binding</keyword>
<dbReference type="OrthoDB" id="5460397at2"/>
<organism evidence="1 2">
    <name type="scientific">Desulfovibrio desulfuricans</name>
    <dbReference type="NCBI Taxonomy" id="876"/>
    <lineage>
        <taxon>Bacteria</taxon>
        <taxon>Pseudomonadati</taxon>
        <taxon>Thermodesulfobacteriota</taxon>
        <taxon>Desulfovibrionia</taxon>
        <taxon>Desulfovibrionales</taxon>
        <taxon>Desulfovibrionaceae</taxon>
        <taxon>Desulfovibrio</taxon>
    </lineage>
</organism>
<sequence>MCEYLTIKQAAAYCSYNAAYFGRIMEQYKIPKYGPNKNRIRVLDLEAWMKNPEVFANIDAEIRSGFRRVV</sequence>
<dbReference type="EMBL" id="CP036295">
    <property type="protein sequence ID" value="QCC86801.1"/>
    <property type="molecule type" value="Genomic_DNA"/>
</dbReference>
<evidence type="ECO:0000313" key="2">
    <source>
        <dbReference type="Proteomes" id="UP000297065"/>
    </source>
</evidence>
<dbReference type="RefSeq" id="WP_136400851.1">
    <property type="nucleotide sequence ID" value="NZ_CP036295.1"/>
</dbReference>
<gene>
    <name evidence="1" type="ORF">DDIC_13105</name>
</gene>